<organism evidence="1 2">
    <name type="scientific">Ataeniobius toweri</name>
    <dbReference type="NCBI Taxonomy" id="208326"/>
    <lineage>
        <taxon>Eukaryota</taxon>
        <taxon>Metazoa</taxon>
        <taxon>Chordata</taxon>
        <taxon>Craniata</taxon>
        <taxon>Vertebrata</taxon>
        <taxon>Euteleostomi</taxon>
        <taxon>Actinopterygii</taxon>
        <taxon>Neopterygii</taxon>
        <taxon>Teleostei</taxon>
        <taxon>Neoteleostei</taxon>
        <taxon>Acanthomorphata</taxon>
        <taxon>Ovalentaria</taxon>
        <taxon>Atherinomorphae</taxon>
        <taxon>Cyprinodontiformes</taxon>
        <taxon>Goodeidae</taxon>
        <taxon>Ataeniobius</taxon>
    </lineage>
</organism>
<dbReference type="EMBL" id="JAHUTI010019791">
    <property type="protein sequence ID" value="MED6237964.1"/>
    <property type="molecule type" value="Genomic_DNA"/>
</dbReference>
<gene>
    <name evidence="1" type="ORF">ATANTOWER_002109</name>
</gene>
<accession>A0ABU7AIS8</accession>
<evidence type="ECO:0000313" key="2">
    <source>
        <dbReference type="Proteomes" id="UP001345963"/>
    </source>
</evidence>
<sequence>MPLLSRCVQAACVGVSAGQTGGHTYGRVEGEGALALVDPVSSFGDSDGGHEGDQQLSQVCSHLRIPASPSRVLRSLRSSAIRAEDAIFKDPPFLHSSDQARGDVTLEDVKIK</sequence>
<dbReference type="Proteomes" id="UP001345963">
    <property type="component" value="Unassembled WGS sequence"/>
</dbReference>
<name>A0ABU7AIS8_9TELE</name>
<reference evidence="1 2" key="1">
    <citation type="submission" date="2021-07" db="EMBL/GenBank/DDBJ databases">
        <authorList>
            <person name="Palmer J.M."/>
        </authorList>
    </citation>
    <scope>NUCLEOTIDE SEQUENCE [LARGE SCALE GENOMIC DNA]</scope>
    <source>
        <strain evidence="1 2">AT_MEX2019</strain>
        <tissue evidence="1">Muscle</tissue>
    </source>
</reference>
<evidence type="ECO:0000313" key="1">
    <source>
        <dbReference type="EMBL" id="MED6237964.1"/>
    </source>
</evidence>
<keyword evidence="2" id="KW-1185">Reference proteome</keyword>
<proteinExistence type="predicted"/>
<protein>
    <submittedName>
        <fullName evidence="1">Uncharacterized protein</fullName>
    </submittedName>
</protein>
<comment type="caution">
    <text evidence="1">The sequence shown here is derived from an EMBL/GenBank/DDBJ whole genome shotgun (WGS) entry which is preliminary data.</text>
</comment>